<dbReference type="InterPro" id="IPR040314">
    <property type="entry name" value="DOP1"/>
</dbReference>
<dbReference type="Pfam" id="PF24601">
    <property type="entry name" value="TPR_DOP1"/>
    <property type="match status" value="1"/>
</dbReference>
<organism evidence="12 13">
    <name type="scientific">Ambispora gerdemannii</name>
    <dbReference type="NCBI Taxonomy" id="144530"/>
    <lineage>
        <taxon>Eukaryota</taxon>
        <taxon>Fungi</taxon>
        <taxon>Fungi incertae sedis</taxon>
        <taxon>Mucoromycota</taxon>
        <taxon>Glomeromycotina</taxon>
        <taxon>Glomeromycetes</taxon>
        <taxon>Archaeosporales</taxon>
        <taxon>Ambisporaceae</taxon>
        <taxon>Ambispora</taxon>
    </lineage>
</organism>
<keyword evidence="5" id="KW-0472">Membrane</keyword>
<evidence type="ECO:0000313" key="13">
    <source>
        <dbReference type="Proteomes" id="UP000789831"/>
    </source>
</evidence>
<dbReference type="OrthoDB" id="297643at2759"/>
<feature type="domain" description="DOP1-like middle TPR" evidence="9">
    <location>
        <begin position="309"/>
        <end position="505"/>
    </location>
</feature>
<feature type="domain" description="DOP1 N-terminal" evidence="8">
    <location>
        <begin position="8"/>
        <end position="300"/>
    </location>
</feature>
<dbReference type="Pfam" id="PF04118">
    <property type="entry name" value="Dopey_N"/>
    <property type="match status" value="1"/>
</dbReference>
<feature type="region of interest" description="Disordered" evidence="7">
    <location>
        <begin position="1438"/>
        <end position="1469"/>
    </location>
</feature>
<dbReference type="InterPro" id="IPR007249">
    <property type="entry name" value="DOP1_N"/>
</dbReference>
<dbReference type="PANTHER" id="PTHR14042">
    <property type="entry name" value="DOPEY-RELATED"/>
    <property type="match status" value="1"/>
</dbReference>
<dbReference type="Proteomes" id="UP000789831">
    <property type="component" value="Unassembled WGS sequence"/>
</dbReference>
<name>A0A9N8V383_9GLOM</name>
<dbReference type="GO" id="GO:0015031">
    <property type="term" value="P:protein transport"/>
    <property type="evidence" value="ECO:0007669"/>
    <property type="project" value="UniProtKB-KW"/>
</dbReference>
<keyword evidence="4" id="KW-0333">Golgi apparatus</keyword>
<gene>
    <name evidence="12" type="ORF">AGERDE_LOCUS101</name>
</gene>
<dbReference type="Pfam" id="PF24598">
    <property type="entry name" value="DOP1_C"/>
    <property type="match status" value="1"/>
</dbReference>
<dbReference type="GO" id="GO:0006895">
    <property type="term" value="P:Golgi to endosome transport"/>
    <property type="evidence" value="ECO:0007669"/>
    <property type="project" value="InterPro"/>
</dbReference>
<dbReference type="GO" id="GO:0005829">
    <property type="term" value="C:cytosol"/>
    <property type="evidence" value="ECO:0007669"/>
    <property type="project" value="GOC"/>
</dbReference>
<evidence type="ECO:0000256" key="3">
    <source>
        <dbReference type="ARBA" id="ARBA00022927"/>
    </source>
</evidence>
<sequence>MDQNLRKDPRYKKYVSSVEKILFLFDKEVNEWADFITFLGKLLKAFQANAKQFNEIPFKLIVGKRLAQSLNRALPHGVHQKALEVYDCIFQSIGPDIFAEDLSIYSQGLFPLLRYAKLPVKPQLLEIYEKYYFPLRKRLRPVMKAFITALLPGLDEEGSEFYDKVLSLLDNLSGIVEQSYFLQCMWLVLITSPSLRTPALNYLKRRMPKITSKEDVAFVLGDDPSLMIRAFCATLGDKEALVQRNLLILLVASFPLKDKNVGEIMKQDDLILLMKSAVSVVLRKDMSLSRWLYAWLLGPDESSEHQIQHFQEYGKAGLVTALKDMFFTNARDLTSIQRPYKILISLMDKWQIGNPVVQEILVDILISLKDHMQKSVFSKELLQTAQMFLQMIPQYVLWMKLYNLVQEQFPSSDSQVTKALDLVYFVVQEIKLHEEEIQQIHLPLFLTILLYKLQVLAKSPEFIQHFSQIESALLLAQNLIKEIPQAAFNQPEIVLNFSEESKKSETLDDESGLEFIAGIDPVKYIDDYYNEENENFKGIQGFALVEALLKPLLDLINCLISRCVVGEDQQRDNFTLDNMTLILDRSCGLLRKISKHFTISLEQSSRNFIEIRNSLIQKIFDGEWIHSLLKCCYKVNNFLIIDSALSTIIDLIDRKVISPTLLDPKQQTRIIVNKLWSFLNPNNVLYHTRCVQLLWNLQKVSSAKYVETVFCEYLTHKDIAVRLSSYEKFGIFWRLSDDSFNVSMAFSQPMFLMLDTLRYENPTNRRAGEIWMRSQQDSYSKLLDPMITIICDPSIVFCSTEIIIDKEKFAFFLYERPFNQAQVNYVFETMVTVCRVSGQGFLRALRESYVKTEILADCGWLWGSVPSLANVTYTELFIRLALRYIETEMPEMLSSMSVLNEHIHMHATDLLNLILTRPELVDSSLVSMIYDVSLRKILYSIRTKRLDLQARLLHLLFSTVIIIGSSKITNGRSSSPSPSIFTKKTSLLSEPAFSESTTSLSQQSLHEGLLKDEKESSRALTATTSSPLFIKVLLQALSTPSNRPLLQQWMDFIINTFLYFRQSFNTILLPLLGCICEQLQLWKSEMQKQHEILLADCIDNKNTASIDMNEFTASDWNVNTLFSGLEKTLVFCLLDSISNSSVDDSDVSVNEPTASGGTAPIFVFDHGNSDPEQKVFPHVVSILLDIWGLFRKAPFSELISNEATAKNKTDVTTDGANANHSFKLSLLQMSEKVNSRIIKILERLCKNHRELIEAFVELWCQENPNATENKFNSSDESHIIQLLKLIPSCSPQKVITVLLESSRVRSHAVQLASRARKPLTKQNKLSDVLILKFLEVYTDSLSANIEEPFVDVWQQCLSYVKDFSAQATIYKYLLPSLMRFMTVILLRLSTTNFFKENRTQREMQDIYQRVLEYCVQIAGRSFDQFLWSRRTAREDEDTIINAADGNEDTESSRSSTPLPDEKKGAGKSKEELTIEQVNLYLANSVIPNLRRFFLFESDRIIQILSNVMYYIIAPALKKQTGNAINQIILDMLCELSQIPSVYPRWRKEVWDVFIDNRFFTMNSAYAKKWHGIMKIIMISEKERFLEILNRISTSPTNTLFTSKDQESYNRALNLRRLSFIIYCGKMDQYLSQLPMVQEKLVELLKLGLTEMVHVEIYLCLRILLCRITNQHLSNFWPVILTELIRLFGILQQEILPEQPEVLNVFLASCKFLDLLFVLQTDEFQVYEWIFITDTIDVIYRSASESSYAQLDKLGEKLIVQHERSGDSKNTQANQISKKPKRTSSPLPPQLPSISSSSTSLISHSTGGDLKRPMLTMRTITNLGQLEFFVRHVSLYVYQSTFSLAEPDLAYIESLLENDLLDGGDFVEGNYNNNNSSGSLLSWTI</sequence>
<dbReference type="GO" id="GO:0005802">
    <property type="term" value="C:trans-Golgi network"/>
    <property type="evidence" value="ECO:0007669"/>
    <property type="project" value="TreeGrafter"/>
</dbReference>
<evidence type="ECO:0000256" key="4">
    <source>
        <dbReference type="ARBA" id="ARBA00023034"/>
    </source>
</evidence>
<comment type="subcellular location">
    <subcellularLocation>
        <location evidence="1">Golgi apparatus membrane</location>
        <topology evidence="1">Peripheral membrane protein</topology>
    </subcellularLocation>
</comment>
<dbReference type="InterPro" id="IPR056457">
    <property type="entry name" value="DOP1_C"/>
</dbReference>
<feature type="domain" description="DOP1-like TPR" evidence="11">
    <location>
        <begin position="1023"/>
        <end position="1135"/>
    </location>
</feature>
<evidence type="ECO:0000259" key="10">
    <source>
        <dbReference type="Pfam" id="PF24598"/>
    </source>
</evidence>
<protein>
    <submittedName>
        <fullName evidence="12">13062_t:CDS:1</fullName>
    </submittedName>
</protein>
<dbReference type="InterPro" id="IPR056459">
    <property type="entry name" value="TPR_DOP1"/>
</dbReference>
<comment type="caution">
    <text evidence="12">The sequence shown here is derived from an EMBL/GenBank/DDBJ whole genome shotgun (WGS) entry which is preliminary data.</text>
</comment>
<evidence type="ECO:0000256" key="5">
    <source>
        <dbReference type="ARBA" id="ARBA00023136"/>
    </source>
</evidence>
<reference evidence="12" key="1">
    <citation type="submission" date="2021-06" db="EMBL/GenBank/DDBJ databases">
        <authorList>
            <person name="Kallberg Y."/>
            <person name="Tangrot J."/>
            <person name="Rosling A."/>
        </authorList>
    </citation>
    <scope>NUCLEOTIDE SEQUENCE</scope>
    <source>
        <strain evidence="12">MT106</strain>
    </source>
</reference>
<evidence type="ECO:0000259" key="8">
    <source>
        <dbReference type="Pfam" id="PF04118"/>
    </source>
</evidence>
<feature type="compositionally biased region" description="Polar residues" evidence="7">
    <location>
        <begin position="1767"/>
        <end position="1776"/>
    </location>
</feature>
<evidence type="ECO:0000256" key="6">
    <source>
        <dbReference type="ARBA" id="ARBA00046326"/>
    </source>
</evidence>
<feature type="domain" description="DOP1-like C-terminal" evidence="10">
    <location>
        <begin position="1333"/>
        <end position="1842"/>
    </location>
</feature>
<keyword evidence="13" id="KW-1185">Reference proteome</keyword>
<evidence type="ECO:0000259" key="9">
    <source>
        <dbReference type="Pfam" id="PF24597"/>
    </source>
</evidence>
<evidence type="ECO:0000313" key="12">
    <source>
        <dbReference type="EMBL" id="CAG8433328.1"/>
    </source>
</evidence>
<comment type="similarity">
    <text evidence="6">Belongs to the DOP1 family.</text>
</comment>
<evidence type="ECO:0000256" key="2">
    <source>
        <dbReference type="ARBA" id="ARBA00022448"/>
    </source>
</evidence>
<proteinExistence type="inferred from homology"/>
<dbReference type="GO" id="GO:0005768">
    <property type="term" value="C:endosome"/>
    <property type="evidence" value="ECO:0007669"/>
    <property type="project" value="TreeGrafter"/>
</dbReference>
<dbReference type="GO" id="GO:0000139">
    <property type="term" value="C:Golgi membrane"/>
    <property type="evidence" value="ECO:0007669"/>
    <property type="project" value="UniProtKB-SubCell"/>
</dbReference>
<evidence type="ECO:0000256" key="7">
    <source>
        <dbReference type="SAM" id="MobiDB-lite"/>
    </source>
</evidence>
<feature type="region of interest" description="Disordered" evidence="7">
    <location>
        <begin position="1763"/>
        <end position="1806"/>
    </location>
</feature>
<keyword evidence="3" id="KW-0653">Protein transport</keyword>
<dbReference type="PANTHER" id="PTHR14042:SF24">
    <property type="entry name" value="PROTEIN DOPEY-1 HOMOLOG"/>
    <property type="match status" value="1"/>
</dbReference>
<feature type="compositionally biased region" description="Low complexity" evidence="7">
    <location>
        <begin position="1791"/>
        <end position="1805"/>
    </location>
</feature>
<feature type="compositionally biased region" description="Basic and acidic residues" evidence="7">
    <location>
        <begin position="1459"/>
        <end position="1469"/>
    </location>
</feature>
<dbReference type="EMBL" id="CAJVPL010000004">
    <property type="protein sequence ID" value="CAG8433328.1"/>
    <property type="molecule type" value="Genomic_DNA"/>
</dbReference>
<evidence type="ECO:0000256" key="1">
    <source>
        <dbReference type="ARBA" id="ARBA00004395"/>
    </source>
</evidence>
<accession>A0A9N8V383</accession>
<evidence type="ECO:0000259" key="11">
    <source>
        <dbReference type="Pfam" id="PF24601"/>
    </source>
</evidence>
<dbReference type="Pfam" id="PF24597">
    <property type="entry name" value="TPR_DOP1_M"/>
    <property type="match status" value="1"/>
</dbReference>
<dbReference type="InterPro" id="IPR056458">
    <property type="entry name" value="TPR_DOP1_M"/>
</dbReference>
<keyword evidence="2" id="KW-0813">Transport</keyword>